<dbReference type="EMBL" id="JBICBT010000937">
    <property type="protein sequence ID" value="KAL3091948.1"/>
    <property type="molecule type" value="Genomic_DNA"/>
</dbReference>
<sequence length="171" mass="19223">MLSRFQIRTSSKRDADGQYVNPKNLFDVQSFNGAGTFFVHARVICLQYTLYEVVLFRVELQDVNDKECVQNTTMFSNVSESFIGIKASEMRSMEQKGEGEELAKLLESYIGKNILAKISVKETRNDFGDGSEKFDWIISTILKSPPPIETDNGLKAANDVEGSSTSKFARK</sequence>
<evidence type="ECO:0000256" key="1">
    <source>
        <dbReference type="SAM" id="MobiDB-lite"/>
    </source>
</evidence>
<evidence type="ECO:0000313" key="2">
    <source>
        <dbReference type="EMBL" id="KAL3091948.1"/>
    </source>
</evidence>
<feature type="region of interest" description="Disordered" evidence="1">
    <location>
        <begin position="146"/>
        <end position="171"/>
    </location>
</feature>
<dbReference type="Gene3D" id="2.40.50.140">
    <property type="entry name" value="Nucleic acid-binding proteins"/>
    <property type="match status" value="1"/>
</dbReference>
<gene>
    <name evidence="2" type="ORF">niasHT_020812</name>
    <name evidence="3" type="ORF">niasHT_020887</name>
</gene>
<dbReference type="AlphaFoldDB" id="A0ABD2JMW9"/>
<comment type="caution">
    <text evidence="2">The sequence shown here is derived from an EMBL/GenBank/DDBJ whole genome shotgun (WGS) entry which is preliminary data.</text>
</comment>
<dbReference type="InterPro" id="IPR012340">
    <property type="entry name" value="NA-bd_OB-fold"/>
</dbReference>
<dbReference type="Proteomes" id="UP001620626">
    <property type="component" value="Unassembled WGS sequence"/>
</dbReference>
<organism evidence="2 4">
    <name type="scientific">Heterodera trifolii</name>
    <dbReference type="NCBI Taxonomy" id="157864"/>
    <lineage>
        <taxon>Eukaryota</taxon>
        <taxon>Metazoa</taxon>
        <taxon>Ecdysozoa</taxon>
        <taxon>Nematoda</taxon>
        <taxon>Chromadorea</taxon>
        <taxon>Rhabditida</taxon>
        <taxon>Tylenchina</taxon>
        <taxon>Tylenchomorpha</taxon>
        <taxon>Tylenchoidea</taxon>
        <taxon>Heteroderidae</taxon>
        <taxon>Heteroderinae</taxon>
        <taxon>Heterodera</taxon>
    </lineage>
</organism>
<protein>
    <submittedName>
        <fullName evidence="2">Uncharacterized protein</fullName>
    </submittedName>
</protein>
<evidence type="ECO:0000313" key="3">
    <source>
        <dbReference type="EMBL" id="KAL3100285.1"/>
    </source>
</evidence>
<feature type="compositionally biased region" description="Polar residues" evidence="1">
    <location>
        <begin position="161"/>
        <end position="171"/>
    </location>
</feature>
<accession>A0ABD2JMW9</accession>
<reference evidence="2 4" key="1">
    <citation type="submission" date="2024-10" db="EMBL/GenBank/DDBJ databases">
        <authorList>
            <person name="Kim D."/>
        </authorList>
    </citation>
    <scope>NUCLEOTIDE SEQUENCE [LARGE SCALE GENOMIC DNA]</scope>
    <source>
        <strain evidence="2">BH-2024</strain>
    </source>
</reference>
<keyword evidence="4" id="KW-1185">Reference proteome</keyword>
<dbReference type="EMBL" id="JBICBT010000793">
    <property type="protein sequence ID" value="KAL3100285.1"/>
    <property type="molecule type" value="Genomic_DNA"/>
</dbReference>
<name>A0ABD2JMW9_9BILA</name>
<evidence type="ECO:0000313" key="4">
    <source>
        <dbReference type="Proteomes" id="UP001620626"/>
    </source>
</evidence>
<proteinExistence type="predicted"/>